<proteinExistence type="predicted"/>
<name>A0ABQ6ELJ5_9VIBR</name>
<dbReference type="RefSeq" id="WP_089124157.1">
    <property type="nucleotide sequence ID" value="NZ_BSPV01000003.1"/>
</dbReference>
<dbReference type="Pfam" id="PF13619">
    <property type="entry name" value="KTSC"/>
    <property type="match status" value="1"/>
</dbReference>
<keyword evidence="1" id="KW-0732">Signal</keyword>
<dbReference type="Proteomes" id="UP001157156">
    <property type="component" value="Unassembled WGS sequence"/>
</dbReference>
<dbReference type="EMBL" id="BSPV01000003">
    <property type="protein sequence ID" value="GLT13772.1"/>
    <property type="molecule type" value="Genomic_DNA"/>
</dbReference>
<organism evidence="3 4">
    <name type="scientific">Vibrio algivorus</name>
    <dbReference type="NCBI Taxonomy" id="1667024"/>
    <lineage>
        <taxon>Bacteria</taxon>
        <taxon>Pseudomonadati</taxon>
        <taxon>Pseudomonadota</taxon>
        <taxon>Gammaproteobacteria</taxon>
        <taxon>Vibrionales</taxon>
        <taxon>Vibrionaceae</taxon>
        <taxon>Vibrio</taxon>
    </lineage>
</organism>
<sequence length="363" mass="40573">MKKLLSILTLLWIIPNAQANNWCESNIDKLQLFYVNGMYTTPSGFVSNIKDLDDFQDSYLTQFRKNGVVEGSYNRYEGHIAQFYEVAKQKYQDLDKYSQEYVVLTSILGGFITELSTEEVSIITPVLIEILSYLPDHAIESEVDFQNASIRLKSLLSDCTRTVLICHSQGNFYANALVNEIVNTYTYPNGIRLSDYPMLGMMSIASPASSVGGNFGHNNPSLVGVLTNNNDIVMAAVQDLLGAVPANYDAVDNLLDATGHSLADSYLHLHGQASVIASKVSSITTNLYPMPLFEQHPSSSSAISHIGYSEISDLLDIRFKHGGGYRYHNVPSQVWDSFYWSTSHGSYFNRNIKDKYAFEKIED</sequence>
<evidence type="ECO:0000256" key="1">
    <source>
        <dbReference type="SAM" id="SignalP"/>
    </source>
</evidence>
<gene>
    <name evidence="3" type="ORF">GCM10007931_07460</name>
</gene>
<evidence type="ECO:0000313" key="3">
    <source>
        <dbReference type="EMBL" id="GLT13772.1"/>
    </source>
</evidence>
<accession>A0ABQ6ELJ5</accession>
<feature type="signal peptide" evidence="1">
    <location>
        <begin position="1"/>
        <end position="19"/>
    </location>
</feature>
<feature type="domain" description="KTSC" evidence="2">
    <location>
        <begin position="299"/>
        <end position="356"/>
    </location>
</feature>
<keyword evidence="4" id="KW-1185">Reference proteome</keyword>
<dbReference type="InterPro" id="IPR025309">
    <property type="entry name" value="KTSC_dom"/>
</dbReference>
<comment type="caution">
    <text evidence="3">The sequence shown here is derived from an EMBL/GenBank/DDBJ whole genome shotgun (WGS) entry which is preliminary data.</text>
</comment>
<evidence type="ECO:0000313" key="4">
    <source>
        <dbReference type="Proteomes" id="UP001157156"/>
    </source>
</evidence>
<reference evidence="4" key="1">
    <citation type="journal article" date="2019" name="Int. J. Syst. Evol. Microbiol.">
        <title>The Global Catalogue of Microorganisms (GCM) 10K type strain sequencing project: providing services to taxonomists for standard genome sequencing and annotation.</title>
        <authorList>
            <consortium name="The Broad Institute Genomics Platform"/>
            <consortium name="The Broad Institute Genome Sequencing Center for Infectious Disease"/>
            <person name="Wu L."/>
            <person name="Ma J."/>
        </authorList>
    </citation>
    <scope>NUCLEOTIDE SEQUENCE [LARGE SCALE GENOMIC DNA]</scope>
    <source>
        <strain evidence="4">NBRC 111146</strain>
    </source>
</reference>
<evidence type="ECO:0000259" key="2">
    <source>
        <dbReference type="Pfam" id="PF13619"/>
    </source>
</evidence>
<protein>
    <recommendedName>
        <fullName evidence="2">KTSC domain-containing protein</fullName>
    </recommendedName>
</protein>
<feature type="chain" id="PRO_5046619748" description="KTSC domain-containing protein" evidence="1">
    <location>
        <begin position="20"/>
        <end position="363"/>
    </location>
</feature>